<feature type="domain" description="Ferritin/DPS" evidence="4">
    <location>
        <begin position="7"/>
        <end position="144"/>
    </location>
</feature>
<dbReference type="EMBL" id="NXLS01000007">
    <property type="protein sequence ID" value="RDU62387.1"/>
    <property type="molecule type" value="Genomic_DNA"/>
</dbReference>
<evidence type="ECO:0000256" key="2">
    <source>
        <dbReference type="ARBA" id="ARBA00009497"/>
    </source>
</evidence>
<comment type="similarity">
    <text evidence="2 3">Belongs to the Dps family.</text>
</comment>
<dbReference type="AlphaFoldDB" id="A0A3D8IB73"/>
<dbReference type="InterPro" id="IPR008331">
    <property type="entry name" value="Ferritin_DPS_dom"/>
</dbReference>
<dbReference type="InterPro" id="IPR012347">
    <property type="entry name" value="Ferritin-like"/>
</dbReference>
<protein>
    <submittedName>
        <fullName evidence="5">DNA starvation/stationary phase protection protein</fullName>
    </submittedName>
</protein>
<reference evidence="5 6" key="1">
    <citation type="submission" date="2018-04" db="EMBL/GenBank/DDBJ databases">
        <title>Novel Campyloabacter and Helicobacter Species and Strains.</title>
        <authorList>
            <person name="Mannion A.J."/>
            <person name="Shen Z."/>
            <person name="Fox J.G."/>
        </authorList>
    </citation>
    <scope>NUCLEOTIDE SEQUENCE [LARGE SCALE GENOMIC DNA]</scope>
    <source>
        <strain evidence="5 6">MIT 99-5101</strain>
    </source>
</reference>
<comment type="subcellular location">
    <subcellularLocation>
        <location evidence="1">Cytoplasm</location>
    </subcellularLocation>
</comment>
<dbReference type="PIRSF" id="PIRSF005900">
    <property type="entry name" value="Dps"/>
    <property type="match status" value="1"/>
</dbReference>
<dbReference type="GeneID" id="82536090"/>
<dbReference type="GO" id="GO:0008199">
    <property type="term" value="F:ferric iron binding"/>
    <property type="evidence" value="ECO:0007669"/>
    <property type="project" value="InterPro"/>
</dbReference>
<evidence type="ECO:0000313" key="6">
    <source>
        <dbReference type="Proteomes" id="UP000256650"/>
    </source>
</evidence>
<dbReference type="GO" id="GO:0016722">
    <property type="term" value="F:oxidoreductase activity, acting on metal ions"/>
    <property type="evidence" value="ECO:0007669"/>
    <property type="project" value="InterPro"/>
</dbReference>
<dbReference type="PROSITE" id="PS00819">
    <property type="entry name" value="DPS_2"/>
    <property type="match status" value="1"/>
</dbReference>
<dbReference type="OrthoDB" id="9797687at2"/>
<dbReference type="PANTHER" id="PTHR42932:SF1">
    <property type="entry name" value="GENERAL STRESS PROTEIN 20U"/>
    <property type="match status" value="1"/>
</dbReference>
<organism evidence="5 6">
    <name type="scientific">Helicobacter ganmani</name>
    <dbReference type="NCBI Taxonomy" id="60246"/>
    <lineage>
        <taxon>Bacteria</taxon>
        <taxon>Pseudomonadati</taxon>
        <taxon>Campylobacterota</taxon>
        <taxon>Epsilonproteobacteria</taxon>
        <taxon>Campylobacterales</taxon>
        <taxon>Helicobacteraceae</taxon>
        <taxon>Helicobacter</taxon>
    </lineage>
</organism>
<evidence type="ECO:0000313" key="5">
    <source>
        <dbReference type="EMBL" id="RDU62387.1"/>
    </source>
</evidence>
<dbReference type="InterPro" id="IPR023188">
    <property type="entry name" value="DPS_DNA-bd_CS"/>
</dbReference>
<accession>A0A3D8IB73</accession>
<dbReference type="CDD" id="cd01043">
    <property type="entry name" value="DPS"/>
    <property type="match status" value="1"/>
</dbReference>
<dbReference type="SUPFAM" id="SSF47240">
    <property type="entry name" value="Ferritin-like"/>
    <property type="match status" value="1"/>
</dbReference>
<dbReference type="GO" id="GO:0005737">
    <property type="term" value="C:cytoplasm"/>
    <property type="evidence" value="ECO:0007669"/>
    <property type="project" value="UniProtKB-SubCell"/>
</dbReference>
<dbReference type="Gene3D" id="1.20.1260.10">
    <property type="match status" value="1"/>
</dbReference>
<dbReference type="PRINTS" id="PR01346">
    <property type="entry name" value="HELNAPAPROT"/>
</dbReference>
<gene>
    <name evidence="5" type="ORF">CQA43_07310</name>
</gene>
<comment type="caution">
    <text evidence="5">The sequence shown here is derived from an EMBL/GenBank/DDBJ whole genome shotgun (WGS) entry which is preliminary data.</text>
</comment>
<evidence type="ECO:0000256" key="3">
    <source>
        <dbReference type="RuleBase" id="RU003875"/>
    </source>
</evidence>
<dbReference type="Proteomes" id="UP000256650">
    <property type="component" value="Unassembled WGS sequence"/>
</dbReference>
<proteinExistence type="inferred from homology"/>
<dbReference type="InterPro" id="IPR009078">
    <property type="entry name" value="Ferritin-like_SF"/>
</dbReference>
<keyword evidence="6" id="KW-1185">Reference proteome</keyword>
<dbReference type="InterPro" id="IPR002177">
    <property type="entry name" value="DPS_DNA-bd"/>
</dbReference>
<name>A0A3D8IB73_9HELI</name>
<dbReference type="Pfam" id="PF00210">
    <property type="entry name" value="Ferritin"/>
    <property type="match status" value="1"/>
</dbReference>
<evidence type="ECO:0000256" key="1">
    <source>
        <dbReference type="ARBA" id="ARBA00004496"/>
    </source>
</evidence>
<dbReference type="RefSeq" id="WP_115551952.1">
    <property type="nucleotide sequence ID" value="NZ_CAPHNE010000107.1"/>
</dbReference>
<dbReference type="PANTHER" id="PTHR42932">
    <property type="entry name" value="GENERAL STRESS PROTEIN 20U"/>
    <property type="match status" value="1"/>
</dbReference>
<sequence>MNKIVQTLKQIQADSAVFYIKLHNYHWNIKGADFHPMHSALENMYDEITEQMDEVAERVIQIGEKPFVTLKDMLAASKIKEDKGTSFDSKTILKSILPDYEYFLKSFRELSDLADDANDKATVGLADEKVAALEKAIWMLKAQLA</sequence>
<evidence type="ECO:0000259" key="4">
    <source>
        <dbReference type="Pfam" id="PF00210"/>
    </source>
</evidence>